<evidence type="ECO:0000313" key="4">
    <source>
        <dbReference type="Proteomes" id="UP001344906"/>
    </source>
</evidence>
<evidence type="ECO:0000259" key="2">
    <source>
        <dbReference type="Pfam" id="PF13518"/>
    </source>
</evidence>
<dbReference type="Proteomes" id="UP001344906">
    <property type="component" value="Unassembled WGS sequence"/>
</dbReference>
<gene>
    <name evidence="3" type="ORF">KDH_66920</name>
</gene>
<dbReference type="Gene3D" id="1.10.10.60">
    <property type="entry name" value="Homeodomain-like"/>
    <property type="match status" value="1"/>
</dbReference>
<sequence length="153" mass="17254">MKAYSTDLRERVVRAVEEGRPREEIAHLFGVSRATIKRYAKQQRETGVLAPKPIPGRPATKGDALRADLWSQLEAHREATLEQQCQIWEETHGQQVSAAAMGRAITSLGWTRKKRRWWPPSGMRRREQPGVCKPGENYTTSGSLSMNAGRTSL</sequence>
<evidence type="ECO:0000256" key="1">
    <source>
        <dbReference type="SAM" id="MobiDB-lite"/>
    </source>
</evidence>
<name>A0ABQ6G035_9CHLR</name>
<keyword evidence="4" id="KW-1185">Reference proteome</keyword>
<accession>A0ABQ6G035</accession>
<reference evidence="3 4" key="1">
    <citation type="submission" date="2023-02" db="EMBL/GenBank/DDBJ databases">
        <title>Dictyobacter halimunensis sp. nov., a new member of the class Ktedonobacteria from forest soil in a geothermal area.</title>
        <authorList>
            <person name="Rachmania M.K."/>
            <person name="Ningsih F."/>
            <person name="Sakai Y."/>
            <person name="Yabe S."/>
            <person name="Yokota A."/>
            <person name="Sjamsuridzal W."/>
        </authorList>
    </citation>
    <scope>NUCLEOTIDE SEQUENCE [LARGE SCALE GENOMIC DNA]</scope>
    <source>
        <strain evidence="3 4">S3.2.2.5</strain>
    </source>
</reference>
<dbReference type="InterPro" id="IPR009057">
    <property type="entry name" value="Homeodomain-like_sf"/>
</dbReference>
<feature type="domain" description="Insertion element IS150 protein InsJ-like helix-turn-helix" evidence="2">
    <location>
        <begin position="9"/>
        <end position="58"/>
    </location>
</feature>
<feature type="compositionally biased region" description="Polar residues" evidence="1">
    <location>
        <begin position="137"/>
        <end position="153"/>
    </location>
</feature>
<proteinExistence type="predicted"/>
<organism evidence="3 4">
    <name type="scientific">Dictyobacter halimunensis</name>
    <dbReference type="NCBI Taxonomy" id="3026934"/>
    <lineage>
        <taxon>Bacteria</taxon>
        <taxon>Bacillati</taxon>
        <taxon>Chloroflexota</taxon>
        <taxon>Ktedonobacteria</taxon>
        <taxon>Ktedonobacterales</taxon>
        <taxon>Dictyobacteraceae</taxon>
        <taxon>Dictyobacter</taxon>
    </lineage>
</organism>
<dbReference type="InterPro" id="IPR055247">
    <property type="entry name" value="InsJ-like_HTH"/>
</dbReference>
<comment type="caution">
    <text evidence="3">The sequence shown here is derived from an EMBL/GenBank/DDBJ whole genome shotgun (WGS) entry which is preliminary data.</text>
</comment>
<dbReference type="Pfam" id="PF13518">
    <property type="entry name" value="HTH_28"/>
    <property type="match status" value="1"/>
</dbReference>
<feature type="region of interest" description="Disordered" evidence="1">
    <location>
        <begin position="119"/>
        <end position="153"/>
    </location>
</feature>
<dbReference type="EMBL" id="BSRI01000002">
    <property type="protein sequence ID" value="GLV59868.1"/>
    <property type="molecule type" value="Genomic_DNA"/>
</dbReference>
<dbReference type="RefSeq" id="WP_338256703.1">
    <property type="nucleotide sequence ID" value="NZ_BSRI01000002.1"/>
</dbReference>
<dbReference type="SUPFAM" id="SSF46689">
    <property type="entry name" value="Homeodomain-like"/>
    <property type="match status" value="1"/>
</dbReference>
<evidence type="ECO:0000313" key="3">
    <source>
        <dbReference type="EMBL" id="GLV59868.1"/>
    </source>
</evidence>
<protein>
    <recommendedName>
        <fullName evidence="2">Insertion element IS150 protein InsJ-like helix-turn-helix domain-containing protein</fullName>
    </recommendedName>
</protein>